<evidence type="ECO:0000313" key="4">
    <source>
        <dbReference type="Proteomes" id="UP000002745"/>
    </source>
</evidence>
<dbReference type="PANTHER" id="PTHR36307:SF1">
    <property type="entry name" value="FLAGELLA BASAL BODY P-RING FORMATION PROTEIN FLGA"/>
    <property type="match status" value="1"/>
</dbReference>
<dbReference type="PANTHER" id="PTHR36307">
    <property type="entry name" value="FLAGELLA BASAL BODY P-RING FORMATION PROTEIN FLGA"/>
    <property type="match status" value="1"/>
</dbReference>
<dbReference type="HOGENOM" id="CLU_1114624_0_0_5"/>
<dbReference type="eggNOG" id="COG1261">
    <property type="taxonomic scope" value="Bacteria"/>
</dbReference>
<dbReference type="RefSeq" id="WP_015826380.1">
    <property type="nucleotide sequence ID" value="NC_012982.1"/>
</dbReference>
<gene>
    <name evidence="3" type="ordered locus">Hbal_0528</name>
</gene>
<dbReference type="CDD" id="cd11614">
    <property type="entry name" value="SAF_CpaB_FlgA_like"/>
    <property type="match status" value="1"/>
</dbReference>
<evidence type="ECO:0000313" key="3">
    <source>
        <dbReference type="EMBL" id="ACT58230.1"/>
    </source>
</evidence>
<keyword evidence="1" id="KW-0574">Periplasm</keyword>
<comment type="function">
    <text evidence="1">Involved in the assembly process of the P-ring formation. It may associate with FlgF on the rod constituting a structure essential for the P-ring assembly or may act as a modulator protein for the P-ring assembly.</text>
</comment>
<keyword evidence="3" id="KW-0282">Flagellum</keyword>
<keyword evidence="1" id="KW-0732">Signal</keyword>
<organism evidence="3 4">
    <name type="scientific">Hirschia baltica (strain ATCC 49814 / DSM 5838 / IFAM 1418)</name>
    <dbReference type="NCBI Taxonomy" id="582402"/>
    <lineage>
        <taxon>Bacteria</taxon>
        <taxon>Pseudomonadati</taxon>
        <taxon>Pseudomonadota</taxon>
        <taxon>Alphaproteobacteria</taxon>
        <taxon>Hyphomonadales</taxon>
        <taxon>Hyphomonadaceae</taxon>
        <taxon>Hirschia</taxon>
    </lineage>
</organism>
<comment type="similarity">
    <text evidence="1">Belongs to the FlgA family.</text>
</comment>
<dbReference type="KEGG" id="hba:Hbal_0528"/>
<dbReference type="InterPro" id="IPR039246">
    <property type="entry name" value="Flagellar_FlgA"/>
</dbReference>
<name>C6XN60_HIRBI</name>
<feature type="chain" id="PRO_5005125702" description="Flagella basal body P-ring formation protein FlgA" evidence="1">
    <location>
        <begin position="24"/>
        <end position="249"/>
    </location>
</feature>
<protein>
    <recommendedName>
        <fullName evidence="1">Flagella basal body P-ring formation protein FlgA</fullName>
    </recommendedName>
</protein>
<dbReference type="GO" id="GO:0044780">
    <property type="term" value="P:bacterial-type flagellum assembly"/>
    <property type="evidence" value="ECO:0007669"/>
    <property type="project" value="InterPro"/>
</dbReference>
<accession>C6XN60</accession>
<keyword evidence="1" id="KW-1005">Bacterial flagellum biogenesis</keyword>
<dbReference type="STRING" id="582402.Hbal_0528"/>
<evidence type="ECO:0000259" key="2">
    <source>
        <dbReference type="Pfam" id="PF13144"/>
    </source>
</evidence>
<dbReference type="GO" id="GO:0042597">
    <property type="term" value="C:periplasmic space"/>
    <property type="evidence" value="ECO:0007669"/>
    <property type="project" value="UniProtKB-SubCell"/>
</dbReference>
<dbReference type="PROSITE" id="PS51257">
    <property type="entry name" value="PROKAR_LIPOPROTEIN"/>
    <property type="match status" value="1"/>
</dbReference>
<feature type="domain" description="Flagella basal body P-ring formation protein FlgA SAF" evidence="2">
    <location>
        <begin position="129"/>
        <end position="246"/>
    </location>
</feature>
<sequence length="249" mass="26870">MRNSLFHLTFLAAMIACVPFARAESSEEAITVSGPWITLGDVAEASGPLAKIRVAPSPDPGQSIQLDPQFVGNIARENGIYFSSTETDPILVSRYSEEDIIQAKRAAERAALPAQNSPPTPDHLMAFSADMSRGDVVSAEDLIWIPAPENRLRPTGTPNLKSNIVGKELKRSVRAQTAFRISDVHTPALIRKGDPVTLTYLKGALRLSVDGKALMDAAQDAPIRVLNNYSKRTIDAIVSGAGEARVLDR</sequence>
<dbReference type="Gene3D" id="2.30.30.760">
    <property type="match status" value="1"/>
</dbReference>
<feature type="signal peptide" evidence="1">
    <location>
        <begin position="1"/>
        <end position="23"/>
    </location>
</feature>
<dbReference type="OrthoDB" id="7171936at2"/>
<keyword evidence="4" id="KW-1185">Reference proteome</keyword>
<reference evidence="4" key="1">
    <citation type="journal article" date="2011" name="J. Bacteriol.">
        <title>Genome sequences of eight morphologically diverse alphaproteobacteria.</title>
        <authorList>
            <consortium name="US DOE Joint Genome Institute"/>
            <person name="Brown P.J."/>
            <person name="Kysela D.T."/>
            <person name="Buechlein A."/>
            <person name="Hemmerich C."/>
            <person name="Brun Y.V."/>
        </authorList>
    </citation>
    <scope>NUCLEOTIDE SEQUENCE [LARGE SCALE GENOMIC DNA]</scope>
    <source>
        <strain evidence="4">ATCC 49814 / DSM 5838 / IFAM 1418</strain>
    </source>
</reference>
<dbReference type="NCBIfam" id="TIGR03170">
    <property type="entry name" value="flgA_cterm"/>
    <property type="match status" value="1"/>
</dbReference>
<keyword evidence="3" id="KW-0969">Cilium</keyword>
<dbReference type="EMBL" id="CP001678">
    <property type="protein sequence ID" value="ACT58230.1"/>
    <property type="molecule type" value="Genomic_DNA"/>
</dbReference>
<dbReference type="Pfam" id="PF13144">
    <property type="entry name" value="ChapFlgA"/>
    <property type="match status" value="1"/>
</dbReference>
<keyword evidence="3" id="KW-0966">Cell projection</keyword>
<dbReference type="Proteomes" id="UP000002745">
    <property type="component" value="Chromosome"/>
</dbReference>
<proteinExistence type="inferred from homology"/>
<comment type="subcellular location">
    <subcellularLocation>
        <location evidence="1">Periplasm</location>
    </subcellularLocation>
</comment>
<dbReference type="AlphaFoldDB" id="C6XN60"/>
<evidence type="ECO:0000256" key="1">
    <source>
        <dbReference type="RuleBase" id="RU362063"/>
    </source>
</evidence>
<dbReference type="InterPro" id="IPR017585">
    <property type="entry name" value="SAF_FlgA"/>
</dbReference>